<proteinExistence type="predicted"/>
<dbReference type="InParanoid" id="A0A0G4GYC9"/>
<reference evidence="2 3" key="1">
    <citation type="submission" date="2014-11" db="EMBL/GenBank/DDBJ databases">
        <authorList>
            <person name="Zhu J."/>
            <person name="Qi W."/>
            <person name="Song R."/>
        </authorList>
    </citation>
    <scope>NUCLEOTIDE SEQUENCE [LARGE SCALE GENOMIC DNA]</scope>
</reference>
<feature type="region of interest" description="Disordered" evidence="1">
    <location>
        <begin position="1"/>
        <end position="46"/>
    </location>
</feature>
<gene>
    <name evidence="2" type="ORF">Vbra_19090</name>
</gene>
<evidence type="ECO:0000313" key="3">
    <source>
        <dbReference type="Proteomes" id="UP000041254"/>
    </source>
</evidence>
<dbReference type="Proteomes" id="UP000041254">
    <property type="component" value="Unassembled WGS sequence"/>
</dbReference>
<sequence length="584" mass="65594">MAKRHCSRQEQQEDVDGMLVDDDDDGLVMDSDDMDTPNHGQQSSGCSLPLWTIPPDTLSTIVGPLLGTQYIIGTLSVIRKAFATIATDPSTHLFVHVQTAKAIHLTDMQLSVWLTRLSKTKRAVLLCPVTESMVRLVESMRNTVAYLEMDEPAGRLRCPSRQPSPSGRREESRMQFAALEEVCVGGEWVRVARTYGWALRSLVSLSIRDGPLTGRSSFASGCYGMYWRRSASALRSLTYDDSGCWDFSRSRAHPDHLAQLLRPTNSVPHLHALKRLRFTSQQSCFTHGGTQLLAQRGLRLEEVDIALSPGYLSTQNIKDVDDFRRLCLAPSGTEDWSRSNIMFELPLLWQNVPTEPVWWANGASVPTVQLLASAATHVGFDIPEAVVADVPRLLPCVRRAELLFEHLADLSVQRMLSQLPMLEALVNTFCVVDYVGEVEMCMWVDQTEKDRPIDERVHRIIVHSHLHYEQGDTESFDFYCGETVWNCVQAIGVFPRLDSIDVDITVEGHLAGGDIVSMLQEVTTCRPDLADDHQVAFHLVLHDHGFEMVELPRLAFDCRVEVRRLGLPVPSQKRITDYFSVANQ</sequence>
<accession>A0A0G4GYC9</accession>
<dbReference type="EMBL" id="CDMY01000878">
    <property type="protein sequence ID" value="CEM36136.1"/>
    <property type="molecule type" value="Genomic_DNA"/>
</dbReference>
<dbReference type="PhylomeDB" id="A0A0G4GYC9"/>
<keyword evidence="3" id="KW-1185">Reference proteome</keyword>
<dbReference type="VEuPathDB" id="CryptoDB:Vbra_19090"/>
<evidence type="ECO:0000313" key="2">
    <source>
        <dbReference type="EMBL" id="CEM36136.1"/>
    </source>
</evidence>
<protein>
    <submittedName>
        <fullName evidence="2">Uncharacterized protein</fullName>
    </submittedName>
</protein>
<feature type="compositionally biased region" description="Acidic residues" evidence="1">
    <location>
        <begin position="12"/>
        <end position="35"/>
    </location>
</feature>
<evidence type="ECO:0000256" key="1">
    <source>
        <dbReference type="SAM" id="MobiDB-lite"/>
    </source>
</evidence>
<organism evidence="2 3">
    <name type="scientific">Vitrella brassicaformis (strain CCMP3155)</name>
    <dbReference type="NCBI Taxonomy" id="1169540"/>
    <lineage>
        <taxon>Eukaryota</taxon>
        <taxon>Sar</taxon>
        <taxon>Alveolata</taxon>
        <taxon>Colpodellida</taxon>
        <taxon>Vitrellaceae</taxon>
        <taxon>Vitrella</taxon>
    </lineage>
</organism>
<name>A0A0G4GYC9_VITBC</name>
<dbReference type="AlphaFoldDB" id="A0A0G4GYC9"/>